<sequence length="130" mass="14696">MISGFIYCILTGETFDPDAVNKLNGIRITDSQKKGSIGSKGRYKGQEIPFSSVQIELENNKDLTLDQELDLILSKLSDYHGEIAKAGVSDIELAMNLEYTSQCNWEFSVQQMKKMVHLDIHFSISCYPRL</sequence>
<evidence type="ECO:0000313" key="1">
    <source>
        <dbReference type="EMBL" id="NAS12393.1"/>
    </source>
</evidence>
<gene>
    <name evidence="1" type="ORF">GTQ38_10305</name>
</gene>
<dbReference type="RefSeq" id="WP_161435424.1">
    <property type="nucleotide sequence ID" value="NZ_WXYO01000004.1"/>
</dbReference>
<dbReference type="Pfam" id="PF14106">
    <property type="entry name" value="DUF4279"/>
    <property type="match status" value="1"/>
</dbReference>
<evidence type="ECO:0000313" key="2">
    <source>
        <dbReference type="Proteomes" id="UP000475249"/>
    </source>
</evidence>
<dbReference type="InterPro" id="IPR025459">
    <property type="entry name" value="DUF4279"/>
</dbReference>
<name>A0A6L9ECP5_9FLAO</name>
<keyword evidence="2" id="KW-1185">Reference proteome</keyword>
<dbReference type="AlphaFoldDB" id="A0A6L9ECP5"/>
<comment type="caution">
    <text evidence="1">The sequence shown here is derived from an EMBL/GenBank/DDBJ whole genome shotgun (WGS) entry which is preliminary data.</text>
</comment>
<organism evidence="1 2">
    <name type="scientific">Poritiphilus flavus</name>
    <dbReference type="NCBI Taxonomy" id="2697053"/>
    <lineage>
        <taxon>Bacteria</taxon>
        <taxon>Pseudomonadati</taxon>
        <taxon>Bacteroidota</taxon>
        <taxon>Flavobacteriia</taxon>
        <taxon>Flavobacteriales</taxon>
        <taxon>Flavobacteriaceae</taxon>
        <taxon>Poritiphilus</taxon>
    </lineage>
</organism>
<reference evidence="1 2" key="1">
    <citation type="submission" date="2020-01" db="EMBL/GenBank/DDBJ databases">
        <title>Bacteria diversity of Porities sp.</title>
        <authorList>
            <person name="Wang G."/>
        </authorList>
    </citation>
    <scope>NUCLEOTIDE SEQUENCE [LARGE SCALE GENOMIC DNA]</scope>
    <source>
        <strain evidence="1 2">R33</strain>
    </source>
</reference>
<proteinExistence type="predicted"/>
<dbReference type="Proteomes" id="UP000475249">
    <property type="component" value="Unassembled WGS sequence"/>
</dbReference>
<dbReference type="EMBL" id="WXYO01000004">
    <property type="protein sequence ID" value="NAS12393.1"/>
    <property type="molecule type" value="Genomic_DNA"/>
</dbReference>
<accession>A0A6L9ECP5</accession>
<protein>
    <submittedName>
        <fullName evidence="1">DUF4279 domain-containing protein</fullName>
    </submittedName>
</protein>